<dbReference type="AlphaFoldDB" id="B8F1J6"/>
<evidence type="ECO:0000313" key="1">
    <source>
        <dbReference type="EMBL" id="ACL34818.1"/>
    </source>
</evidence>
<gene>
    <name evidence="1" type="ORF">BGAPBR_A0023</name>
</gene>
<accession>B8F1J6</accession>
<reference evidence="1 2" key="1">
    <citation type="journal article" date="2011" name="J. Bacteriol.">
        <title>Whole-genome sequences of two Borrelia afzelii and two Borrelia garinii Lyme disease agent isolates.</title>
        <authorList>
            <person name="Casjens S.R."/>
            <person name="Mongodin E.F."/>
            <person name="Qiu W.-G."/>
            <person name="Dunn J.J."/>
            <person name="Luft B.J."/>
            <person name="Fraser-Liggett C.M."/>
            <person name="Schutzer S.E."/>
        </authorList>
    </citation>
    <scope>NUCLEOTIDE SEQUENCE [LARGE SCALE GENOMIC DNA]</scope>
    <source>
        <strain evidence="1 2">PBr</strain>
    </source>
</reference>
<name>B8F1J6_BORGR</name>
<proteinExistence type="predicted"/>
<evidence type="ECO:0000313" key="2">
    <source>
        <dbReference type="Proteomes" id="UP000006103"/>
    </source>
</evidence>
<sequence>MKKPNKIKRKEYCKFLIKAFAIENNGFRWFKLNNIKDCS</sequence>
<dbReference type="Proteomes" id="UP000006103">
    <property type="component" value="Plasmid PBr_lp54"/>
</dbReference>
<keyword evidence="1" id="KW-0614">Plasmid</keyword>
<protein>
    <submittedName>
        <fullName evidence="1">Uncharacterized protein</fullName>
    </submittedName>
</protein>
<organism evidence="1 2">
    <name type="scientific">Borreliella garinii PBr</name>
    <dbReference type="NCBI Taxonomy" id="498743"/>
    <lineage>
        <taxon>Bacteria</taxon>
        <taxon>Pseudomonadati</taxon>
        <taxon>Spirochaetota</taxon>
        <taxon>Spirochaetia</taxon>
        <taxon>Spirochaetales</taxon>
        <taxon>Borreliaceae</taxon>
        <taxon>Borreliella</taxon>
    </lineage>
</organism>
<keyword evidence="2" id="KW-1185">Reference proteome</keyword>
<dbReference type="EMBL" id="CP001308">
    <property type="protein sequence ID" value="ACL34818.1"/>
    <property type="molecule type" value="Genomic_DNA"/>
</dbReference>
<geneLocation type="plasmid" evidence="1 2">
    <name>PBr_lp54</name>
</geneLocation>